<evidence type="ECO:0000313" key="2">
    <source>
        <dbReference type="EMBL" id="MFC4150193.1"/>
    </source>
</evidence>
<feature type="region of interest" description="Disordered" evidence="1">
    <location>
        <begin position="238"/>
        <end position="305"/>
    </location>
</feature>
<name>A0ABV8MJ59_9ACTN</name>
<gene>
    <name evidence="2" type="ORF">ACFO0M_28400</name>
</gene>
<comment type="caution">
    <text evidence="2">The sequence shown here is derived from an EMBL/GenBank/DDBJ whole genome shotgun (WGS) entry which is preliminary data.</text>
</comment>
<evidence type="ECO:0000256" key="1">
    <source>
        <dbReference type="SAM" id="MobiDB-lite"/>
    </source>
</evidence>
<proteinExistence type="predicted"/>
<sequence>MSTDEPSRPAPGRSRSATLSWVALLCAAAVLLTAAWSGRRAPVTDRTVGEVTRVGVAAGDPIPGYLRAAAAELAGLADPSPPAPGSYALVSFSAYLTPRRAAVALAGLEAPAVVARVPLPGRQTEIVRIPAGRLPDDVVAGMAQVAERKDREAVDQRARAAAPAAAADPQLRRVYETGAQVAAAEADAYRSACACVYAAVVRGPADRLRALAARPGVRVVDPAPELVRLDRAVLTPPLPEQRDVARPPADDGLPGAAGGTTVGDSSEPAPTVSGPSPAPGGGVSSGAPPSTSPDVAGTGESTVRR</sequence>
<feature type="compositionally biased region" description="Basic and acidic residues" evidence="1">
    <location>
        <begin position="240"/>
        <end position="249"/>
    </location>
</feature>
<protein>
    <submittedName>
        <fullName evidence="2">Uncharacterized protein</fullName>
    </submittedName>
</protein>
<accession>A0ABV8MJ59</accession>
<dbReference type="Proteomes" id="UP001595788">
    <property type="component" value="Unassembled WGS sequence"/>
</dbReference>
<evidence type="ECO:0000313" key="3">
    <source>
        <dbReference type="Proteomes" id="UP001595788"/>
    </source>
</evidence>
<keyword evidence="3" id="KW-1185">Reference proteome</keyword>
<dbReference type="EMBL" id="JBHSBT010000019">
    <property type="protein sequence ID" value="MFC4150193.1"/>
    <property type="molecule type" value="Genomic_DNA"/>
</dbReference>
<dbReference type="RefSeq" id="WP_377522761.1">
    <property type="nucleotide sequence ID" value="NZ_JBHSBT010000019.1"/>
</dbReference>
<reference evidence="3" key="1">
    <citation type="journal article" date="2019" name="Int. J. Syst. Evol. Microbiol.">
        <title>The Global Catalogue of Microorganisms (GCM) 10K type strain sequencing project: providing services to taxonomists for standard genome sequencing and annotation.</title>
        <authorList>
            <consortium name="The Broad Institute Genomics Platform"/>
            <consortium name="The Broad Institute Genome Sequencing Center for Infectious Disease"/>
            <person name="Wu L."/>
            <person name="Ma J."/>
        </authorList>
    </citation>
    <scope>NUCLEOTIDE SEQUENCE [LARGE SCALE GENOMIC DNA]</scope>
    <source>
        <strain evidence="3">2803GPT1-18</strain>
    </source>
</reference>
<organism evidence="2 3">
    <name type="scientific">Micromonospora mangrovi</name>
    <dbReference type="NCBI Taxonomy" id="1182597"/>
    <lineage>
        <taxon>Bacteria</taxon>
        <taxon>Bacillati</taxon>
        <taxon>Actinomycetota</taxon>
        <taxon>Actinomycetes</taxon>
        <taxon>Micromonosporales</taxon>
        <taxon>Micromonosporaceae</taxon>
        <taxon>Micromonospora</taxon>
    </lineage>
</organism>